<proteinExistence type="predicted"/>
<accession>A0AAT9G9V3</accession>
<gene>
    <name evidence="1" type="ORF">DMENIID0002_12400</name>
</gene>
<dbReference type="AlphaFoldDB" id="A0AAT9G9V3"/>
<protein>
    <submittedName>
        <fullName evidence="1">Uncharacterized protein</fullName>
    </submittedName>
</protein>
<organism evidence="1">
    <name type="scientific">Candidatus Tisiphia endosymbiont of Sergentomyia squamirostris</name>
    <dbReference type="NCBI Taxonomy" id="3113639"/>
    <lineage>
        <taxon>Bacteria</taxon>
        <taxon>Pseudomonadati</taxon>
        <taxon>Pseudomonadota</taxon>
        <taxon>Alphaproteobacteria</taxon>
        <taxon>Rickettsiales</taxon>
        <taxon>Rickettsiaceae</taxon>
        <taxon>Rickettsieae</taxon>
        <taxon>Candidatus Tisiphia</taxon>
    </lineage>
</organism>
<dbReference type="EMBL" id="AP029170">
    <property type="protein sequence ID" value="BFD46594.1"/>
    <property type="molecule type" value="Genomic_DNA"/>
</dbReference>
<reference evidence="1" key="1">
    <citation type="submission" date="2024-01" db="EMBL/GenBank/DDBJ databases">
        <title>Sequencing the genomes of a sandfly, Sergentomyia squamirostris, and its two endosymbionts.</title>
        <authorList>
            <person name="Itokawa K."/>
            <person name="Sanjoba C."/>
        </authorList>
    </citation>
    <scope>NUCLEOTIDE SEQUENCE</scope>
    <source>
        <strain evidence="1">RiSSQ</strain>
    </source>
</reference>
<sequence>MTIITKETFMACKDVRLGWKKKPFKYGGKDFLFRGLITCAVTGKMVTSEIHSKTYSDGKVDEWTYLGTWNPKNPNKKIYVREDEVLKQVEEVFKRIG</sequence>
<name>A0AAT9G9V3_9RICK</name>
<evidence type="ECO:0000313" key="1">
    <source>
        <dbReference type="EMBL" id="BFD46594.1"/>
    </source>
</evidence>